<evidence type="ECO:0000313" key="3">
    <source>
        <dbReference type="EMBL" id="KRH25885.1"/>
    </source>
</evidence>
<feature type="compositionally biased region" description="Basic and acidic residues" evidence="1">
    <location>
        <begin position="65"/>
        <end position="82"/>
    </location>
</feature>
<accession>A0A0R0H500</accession>
<feature type="domain" description="DUF4283" evidence="2">
    <location>
        <begin position="131"/>
        <end position="211"/>
    </location>
</feature>
<evidence type="ECO:0000313" key="5">
    <source>
        <dbReference type="Proteomes" id="UP000008827"/>
    </source>
</evidence>
<name>A0A0R0H500_SOYBN</name>
<dbReference type="Pfam" id="PF14111">
    <property type="entry name" value="DUF4283"/>
    <property type="match status" value="1"/>
</dbReference>
<dbReference type="Proteomes" id="UP000008827">
    <property type="component" value="Chromosome 12"/>
</dbReference>
<feature type="compositionally biased region" description="Basic and acidic residues" evidence="1">
    <location>
        <begin position="334"/>
        <end position="346"/>
    </location>
</feature>
<feature type="compositionally biased region" description="Acidic residues" evidence="1">
    <location>
        <begin position="51"/>
        <end position="64"/>
    </location>
</feature>
<dbReference type="PANTHER" id="PTHR33233:SF17">
    <property type="entry name" value="DUF4283 DOMAIN-CONTAINING PROTEIN"/>
    <property type="match status" value="1"/>
</dbReference>
<evidence type="ECO:0000313" key="4">
    <source>
        <dbReference type="EnsemblPlants" id="KRH25885"/>
    </source>
</evidence>
<protein>
    <recommendedName>
        <fullName evidence="2">DUF4283 domain-containing protein</fullName>
    </recommendedName>
</protein>
<sequence length="416" mass="47629">MGQGRPPKKKSVPPTPKSPVVSSPVDHSDSRSHNVSNSRLINEEIVEIETLDEDPEARDEEIVDEVPKEFEPEKPNQVESHDEGRKLWVDVLKDNRNSAKGRAMKFIAPQVVDGKIEVLIEGDDIRSEVKFWESSLILHAMGADLSMNAVKNFMTRSWNFVQLPDMYFNDEGYFILRFKSFRDRDEVLLRGPYMIRNIPLLIREWRPGFKIKDELLRTLPIWVKLPQLPIILWGDTSLNKIGSALGNPIMTDECTANRLRVSYARILVEMDITKELPQTITIADNEGEKIQQAIEYEWRPLFCNKCQKVGHSCDKPKVRKQWKPKQVKQPEANVESKKEEVDDRGTSAETPSPVAEDIRNKDVEAVVEKWIEVIRSGRERGKKKVNDSSVGSVLCDNGFDALEILKDLIEFQNTGQ</sequence>
<dbReference type="OMA" id="FWHISDV"/>
<feature type="region of interest" description="Disordered" evidence="1">
    <location>
        <begin position="1"/>
        <end position="39"/>
    </location>
</feature>
<feature type="region of interest" description="Disordered" evidence="1">
    <location>
        <begin position="317"/>
        <end position="354"/>
    </location>
</feature>
<feature type="region of interest" description="Disordered" evidence="1">
    <location>
        <begin position="51"/>
        <end position="82"/>
    </location>
</feature>
<dbReference type="AlphaFoldDB" id="A0A0R0H500"/>
<evidence type="ECO:0000256" key="1">
    <source>
        <dbReference type="SAM" id="MobiDB-lite"/>
    </source>
</evidence>
<dbReference type="Gramene" id="KRH25885">
    <property type="protein sequence ID" value="KRH25885"/>
    <property type="gene ID" value="GLYMA_12G136200"/>
</dbReference>
<dbReference type="InterPro" id="IPR025558">
    <property type="entry name" value="DUF4283"/>
</dbReference>
<dbReference type="EnsemblPlants" id="KRH25885">
    <property type="protein sequence ID" value="KRH25885"/>
    <property type="gene ID" value="GLYMA_12G136200"/>
</dbReference>
<keyword evidence="5" id="KW-1185">Reference proteome</keyword>
<dbReference type="PANTHER" id="PTHR33233">
    <property type="entry name" value="ENDONUCLEASE/EXONUCLEASE/PHOSPHATASE"/>
    <property type="match status" value="1"/>
</dbReference>
<dbReference type="EMBL" id="CM000845">
    <property type="protein sequence ID" value="KRH25885.1"/>
    <property type="molecule type" value="Genomic_DNA"/>
</dbReference>
<feature type="compositionally biased region" description="Basic residues" evidence="1">
    <location>
        <begin position="1"/>
        <end position="11"/>
    </location>
</feature>
<dbReference type="FunCoup" id="A0A0R0H500">
    <property type="interactions" value="10"/>
</dbReference>
<dbReference type="InParanoid" id="A0A0R0H500"/>
<gene>
    <name evidence="3" type="ORF">GLYMA_12G136200</name>
</gene>
<evidence type="ECO:0000259" key="2">
    <source>
        <dbReference type="Pfam" id="PF14111"/>
    </source>
</evidence>
<reference evidence="3 4" key="1">
    <citation type="journal article" date="2010" name="Nature">
        <title>Genome sequence of the palaeopolyploid soybean.</title>
        <authorList>
            <person name="Schmutz J."/>
            <person name="Cannon S.B."/>
            <person name="Schlueter J."/>
            <person name="Ma J."/>
            <person name="Mitros T."/>
            <person name="Nelson W."/>
            <person name="Hyten D.L."/>
            <person name="Song Q."/>
            <person name="Thelen J.J."/>
            <person name="Cheng J."/>
            <person name="Xu D."/>
            <person name="Hellsten U."/>
            <person name="May G.D."/>
            <person name="Yu Y."/>
            <person name="Sakurai T."/>
            <person name="Umezawa T."/>
            <person name="Bhattacharyya M.K."/>
            <person name="Sandhu D."/>
            <person name="Valliyodan B."/>
            <person name="Lindquist E."/>
            <person name="Peto M."/>
            <person name="Grant D."/>
            <person name="Shu S."/>
            <person name="Goodstein D."/>
            <person name="Barry K."/>
            <person name="Futrell-Griggs M."/>
            <person name="Abernathy B."/>
            <person name="Du J."/>
            <person name="Tian Z."/>
            <person name="Zhu L."/>
            <person name="Gill N."/>
            <person name="Joshi T."/>
            <person name="Libault M."/>
            <person name="Sethuraman A."/>
            <person name="Zhang X.-C."/>
            <person name="Shinozaki K."/>
            <person name="Nguyen H.T."/>
            <person name="Wing R.A."/>
            <person name="Cregan P."/>
            <person name="Specht J."/>
            <person name="Grimwood J."/>
            <person name="Rokhsar D."/>
            <person name="Stacey G."/>
            <person name="Shoemaker R.C."/>
            <person name="Jackson S.A."/>
        </authorList>
    </citation>
    <scope>NUCLEOTIDE SEQUENCE</scope>
    <source>
        <strain evidence="4">cv. Williams 82</strain>
        <tissue evidence="3">Callus</tissue>
    </source>
</reference>
<proteinExistence type="predicted"/>
<feature type="compositionally biased region" description="Basic residues" evidence="1">
    <location>
        <begin position="317"/>
        <end position="326"/>
    </location>
</feature>
<reference evidence="3" key="3">
    <citation type="submission" date="2018-07" db="EMBL/GenBank/DDBJ databases">
        <title>WGS assembly of Glycine max.</title>
        <authorList>
            <person name="Schmutz J."/>
            <person name="Cannon S."/>
            <person name="Schlueter J."/>
            <person name="Ma J."/>
            <person name="Mitros T."/>
            <person name="Nelson W."/>
            <person name="Hyten D."/>
            <person name="Song Q."/>
            <person name="Thelen J."/>
            <person name="Cheng J."/>
            <person name="Xu D."/>
            <person name="Hellsten U."/>
            <person name="May G."/>
            <person name="Yu Y."/>
            <person name="Sakurai T."/>
            <person name="Umezawa T."/>
            <person name="Bhattacharyya M."/>
            <person name="Sandhu D."/>
            <person name="Valliyodan B."/>
            <person name="Lindquist E."/>
            <person name="Peto M."/>
            <person name="Grant D."/>
            <person name="Shu S."/>
            <person name="Goodstein D."/>
            <person name="Barry K."/>
            <person name="Futrell-Griggs M."/>
            <person name="Abernathy B."/>
            <person name="Du J."/>
            <person name="Tian Z."/>
            <person name="Zhu L."/>
            <person name="Gill N."/>
            <person name="Joshi T."/>
            <person name="Libault M."/>
            <person name="Sethuraman A."/>
            <person name="Zhang X."/>
            <person name="Shinozaki K."/>
            <person name="Nguyen H."/>
            <person name="Wing R."/>
            <person name="Cregan P."/>
            <person name="Specht J."/>
            <person name="Grimwood J."/>
            <person name="Rokhsar D."/>
            <person name="Stacey G."/>
            <person name="Shoemaker R."/>
            <person name="Jackson S."/>
        </authorList>
    </citation>
    <scope>NUCLEOTIDE SEQUENCE</scope>
    <source>
        <tissue evidence="3">Callus</tissue>
    </source>
</reference>
<organism evidence="3">
    <name type="scientific">Glycine max</name>
    <name type="common">Soybean</name>
    <name type="synonym">Glycine hispida</name>
    <dbReference type="NCBI Taxonomy" id="3847"/>
    <lineage>
        <taxon>Eukaryota</taxon>
        <taxon>Viridiplantae</taxon>
        <taxon>Streptophyta</taxon>
        <taxon>Embryophyta</taxon>
        <taxon>Tracheophyta</taxon>
        <taxon>Spermatophyta</taxon>
        <taxon>Magnoliopsida</taxon>
        <taxon>eudicotyledons</taxon>
        <taxon>Gunneridae</taxon>
        <taxon>Pentapetalae</taxon>
        <taxon>rosids</taxon>
        <taxon>fabids</taxon>
        <taxon>Fabales</taxon>
        <taxon>Fabaceae</taxon>
        <taxon>Papilionoideae</taxon>
        <taxon>50 kb inversion clade</taxon>
        <taxon>NPAAA clade</taxon>
        <taxon>indigoferoid/millettioid clade</taxon>
        <taxon>Phaseoleae</taxon>
        <taxon>Glycine</taxon>
        <taxon>Glycine subgen. Soja</taxon>
    </lineage>
</organism>
<reference evidence="4" key="2">
    <citation type="submission" date="2018-02" db="UniProtKB">
        <authorList>
            <consortium name="EnsemblPlants"/>
        </authorList>
    </citation>
    <scope>IDENTIFICATION</scope>
    <source>
        <strain evidence="4">Williams 82</strain>
    </source>
</reference>